<dbReference type="Proteomes" id="UP000253324">
    <property type="component" value="Unassembled WGS sequence"/>
</dbReference>
<keyword evidence="5" id="KW-0732">Signal</keyword>
<evidence type="ECO:0000256" key="3">
    <source>
        <dbReference type="ARBA" id="ARBA00023002"/>
    </source>
</evidence>
<dbReference type="AlphaFoldDB" id="A0A368YMY3"/>
<dbReference type="PANTHER" id="PTHR32303:SF4">
    <property type="entry name" value="QUINOPROTEIN GLUCOSE DEHYDROGENASE"/>
    <property type="match status" value="1"/>
</dbReference>
<dbReference type="InterPro" id="IPR017511">
    <property type="entry name" value="PQQ_mDH"/>
</dbReference>
<dbReference type="CDD" id="cd10280">
    <property type="entry name" value="PQQ_mGDH"/>
    <property type="match status" value="1"/>
</dbReference>
<dbReference type="GO" id="GO:0016020">
    <property type="term" value="C:membrane"/>
    <property type="evidence" value="ECO:0007669"/>
    <property type="project" value="InterPro"/>
</dbReference>
<evidence type="ECO:0000256" key="2">
    <source>
        <dbReference type="ARBA" id="ARBA00008156"/>
    </source>
</evidence>
<evidence type="ECO:0000256" key="1">
    <source>
        <dbReference type="ARBA" id="ARBA00001931"/>
    </source>
</evidence>
<dbReference type="InterPro" id="IPR011047">
    <property type="entry name" value="Quinoprotein_ADH-like_sf"/>
</dbReference>
<dbReference type="InterPro" id="IPR018391">
    <property type="entry name" value="PQQ_b-propeller_rpt"/>
</dbReference>
<dbReference type="GO" id="GO:0016614">
    <property type="term" value="F:oxidoreductase activity, acting on CH-OH group of donors"/>
    <property type="evidence" value="ECO:0007669"/>
    <property type="project" value="InterPro"/>
</dbReference>
<protein>
    <submittedName>
        <fullName evidence="7">Quinoprotein glucose dehydrogenase</fullName>
    </submittedName>
</protein>
<accession>A0A368YMY3</accession>
<gene>
    <name evidence="7" type="ORF">C7476_110135</name>
</gene>
<sequence length="655" mass="70456">MVTDVMWTKYLLSALSVVALMATCGELRAQSVEWSTYNGDLAAQKYSPLKQITPQNVGNLTVAWRTHTGDVSAGGPPPSGMHNRPPATGPQADLPPTVWSATPLFVNDTVYLGTPFYRIFALEPDTGKVKWSYDTDAVLEALTQPDLKNRGVAYWQADAPDAAQACQKRIYIGTMDAKLHSVDADTGKPCADFGKDGVVDINQWNVENAKWPLSILQPPTVYKDFLFVGWAGKDWADAVDPPGTVFALDARTGALRWTFHALDAADAAKSGTANVWASMAVDRDRNLLFLPVSSPSPNFFGGNRLDAISLGTSVTALDVDTGKVVWSRQLVHHDIWDLDTNSAPTLIDIQKDGATIPALVQTSKQGFLYVLNRETGEPVYPIEERPFPASTVPGEKASPTQPYVPLPKSVVEDKWPGVFGLADIVSFGYCSRTAATLRDEGRFTPPSLEGSLVYPGTIGGIEWGGGAVDPSSGTFVVNYSSAVQIYKLIPRADYDRAATVGGLETGGFFPMTGAPYGVQLTTFLNPLGMPCWKPPYGSIAAYDLKTGKQLWDVPFGQVQQYGFYMPESWGSITLGGPVITASGLIFIGASMDSMVRALDLATGKVLWKSLVSAPAVALPAVYEYKGKQYVVFAAGGNSILTPKVSDEIIAFALPN</sequence>
<organism evidence="7 8">
    <name type="scientific">Phyllobacterium bourgognense</name>
    <dbReference type="NCBI Taxonomy" id="314236"/>
    <lineage>
        <taxon>Bacteria</taxon>
        <taxon>Pseudomonadati</taxon>
        <taxon>Pseudomonadota</taxon>
        <taxon>Alphaproteobacteria</taxon>
        <taxon>Hyphomicrobiales</taxon>
        <taxon>Phyllobacteriaceae</taxon>
        <taxon>Phyllobacterium</taxon>
    </lineage>
</organism>
<dbReference type="SMART" id="SM00564">
    <property type="entry name" value="PQQ"/>
    <property type="match status" value="6"/>
</dbReference>
<name>A0A368YMY3_9HYPH</name>
<feature type="signal peptide" evidence="5">
    <location>
        <begin position="1"/>
        <end position="29"/>
    </location>
</feature>
<dbReference type="OrthoDB" id="9794322at2"/>
<evidence type="ECO:0000313" key="7">
    <source>
        <dbReference type="EMBL" id="RCW81581.1"/>
    </source>
</evidence>
<dbReference type="SUPFAM" id="SSF50998">
    <property type="entry name" value="Quinoprotein alcohol dehydrogenase-like"/>
    <property type="match status" value="1"/>
</dbReference>
<evidence type="ECO:0000313" key="8">
    <source>
        <dbReference type="Proteomes" id="UP000253324"/>
    </source>
</evidence>
<feature type="domain" description="Pyrrolo-quinoline quinone repeat" evidence="6">
    <location>
        <begin position="34"/>
        <end position="630"/>
    </location>
</feature>
<dbReference type="InterPro" id="IPR002372">
    <property type="entry name" value="PQQ_rpt_dom"/>
</dbReference>
<evidence type="ECO:0000256" key="4">
    <source>
        <dbReference type="SAM" id="MobiDB-lite"/>
    </source>
</evidence>
<feature type="chain" id="PRO_5017034731" evidence="5">
    <location>
        <begin position="30"/>
        <end position="655"/>
    </location>
</feature>
<comment type="similarity">
    <text evidence="2">Belongs to the bacterial PQQ dehydrogenase family.</text>
</comment>
<comment type="caution">
    <text evidence="7">The sequence shown here is derived from an EMBL/GenBank/DDBJ whole genome shotgun (WGS) entry which is preliminary data.</text>
</comment>
<keyword evidence="3" id="KW-0560">Oxidoreductase</keyword>
<dbReference type="EMBL" id="QPJM01000010">
    <property type="protein sequence ID" value="RCW81581.1"/>
    <property type="molecule type" value="Genomic_DNA"/>
</dbReference>
<dbReference type="Gene3D" id="2.140.10.10">
    <property type="entry name" value="Quinoprotein alcohol dehydrogenase-like superfamily"/>
    <property type="match status" value="1"/>
</dbReference>
<reference evidence="7 8" key="1">
    <citation type="submission" date="2018-07" db="EMBL/GenBank/DDBJ databases">
        <title>Genomic Encyclopedia of Type Strains, Phase III (KMG-III): the genomes of soil and plant-associated and newly described type strains.</title>
        <authorList>
            <person name="Whitman W."/>
        </authorList>
    </citation>
    <scope>NUCLEOTIDE SEQUENCE [LARGE SCALE GENOMIC DNA]</scope>
    <source>
        <strain evidence="7 8">31-25a</strain>
    </source>
</reference>
<dbReference type="GO" id="GO:0048038">
    <property type="term" value="F:quinone binding"/>
    <property type="evidence" value="ECO:0007669"/>
    <property type="project" value="InterPro"/>
</dbReference>
<comment type="cofactor">
    <cofactor evidence="1">
        <name>pyrroloquinoline quinone</name>
        <dbReference type="ChEBI" id="CHEBI:58442"/>
    </cofactor>
</comment>
<dbReference type="PANTHER" id="PTHR32303">
    <property type="entry name" value="QUINOPROTEIN ALCOHOL DEHYDROGENASE (CYTOCHROME C)"/>
    <property type="match status" value="1"/>
</dbReference>
<keyword evidence="8" id="KW-1185">Reference proteome</keyword>
<evidence type="ECO:0000256" key="5">
    <source>
        <dbReference type="SAM" id="SignalP"/>
    </source>
</evidence>
<feature type="region of interest" description="Disordered" evidence="4">
    <location>
        <begin position="67"/>
        <end position="90"/>
    </location>
</feature>
<proteinExistence type="inferred from homology"/>
<evidence type="ECO:0000259" key="6">
    <source>
        <dbReference type="Pfam" id="PF01011"/>
    </source>
</evidence>
<dbReference type="Pfam" id="PF01011">
    <property type="entry name" value="PQQ"/>
    <property type="match status" value="1"/>
</dbReference>